<accession>A0ABW0WUE5</accession>
<sequence>MSASSTRPTPAPTAPGRTGPAADADADAHGPSWPARTTAATAVAGPTSYRRLREVLPALRVHCAPPRSGRGWLAGADLVTRPAALRELIGYDARQGLARYGQPLRPDVAAGIGLHRFVWPVSLLFTLPWFLERRVPLLGPGDISVRRRTGELTVRPGAFVGLPDDPAATAPPAVLPAGPPPYGARTVPDEAALAAELRAALADFLTPVLAAFRPEARRGPRTLWAMATDAVVEGLWYVGGLLGEEERARRELAALFAPGAAGASGSPDPRAARPAPECAPFTPGAGFTAPASGIPGRSDRCRASCCLVYTARAEAICAGCPRVMRS</sequence>
<organism evidence="2 3">
    <name type="scientific">Kitasatospora misakiensis</name>
    <dbReference type="NCBI Taxonomy" id="67330"/>
    <lineage>
        <taxon>Bacteria</taxon>
        <taxon>Bacillati</taxon>
        <taxon>Actinomycetota</taxon>
        <taxon>Actinomycetes</taxon>
        <taxon>Kitasatosporales</taxon>
        <taxon>Streptomycetaceae</taxon>
        <taxon>Kitasatospora</taxon>
    </lineage>
</organism>
<reference evidence="3" key="1">
    <citation type="journal article" date="2019" name="Int. J. Syst. Evol. Microbiol.">
        <title>The Global Catalogue of Microorganisms (GCM) 10K type strain sequencing project: providing services to taxonomists for standard genome sequencing and annotation.</title>
        <authorList>
            <consortium name="The Broad Institute Genomics Platform"/>
            <consortium name="The Broad Institute Genome Sequencing Center for Infectious Disease"/>
            <person name="Wu L."/>
            <person name="Ma J."/>
        </authorList>
    </citation>
    <scope>NUCLEOTIDE SEQUENCE [LARGE SCALE GENOMIC DNA]</scope>
    <source>
        <strain evidence="3">CGMCC 4.1437</strain>
    </source>
</reference>
<name>A0ABW0WUE5_9ACTN</name>
<evidence type="ECO:0000313" key="2">
    <source>
        <dbReference type="EMBL" id="MFC5661872.1"/>
    </source>
</evidence>
<proteinExistence type="predicted"/>
<dbReference type="RefSeq" id="WP_380223461.1">
    <property type="nucleotide sequence ID" value="NZ_JBHSOF010000002.1"/>
</dbReference>
<feature type="compositionally biased region" description="Low complexity" evidence="1">
    <location>
        <begin position="1"/>
        <end position="23"/>
    </location>
</feature>
<gene>
    <name evidence="2" type="ORF">ACFP3U_02625</name>
</gene>
<protein>
    <submittedName>
        <fullName evidence="2">Iron-sulfur protein</fullName>
    </submittedName>
</protein>
<comment type="caution">
    <text evidence="2">The sequence shown here is derived from an EMBL/GenBank/DDBJ whole genome shotgun (WGS) entry which is preliminary data.</text>
</comment>
<keyword evidence="3" id="KW-1185">Reference proteome</keyword>
<dbReference type="Proteomes" id="UP001595975">
    <property type="component" value="Unassembled WGS sequence"/>
</dbReference>
<evidence type="ECO:0000256" key="1">
    <source>
        <dbReference type="SAM" id="MobiDB-lite"/>
    </source>
</evidence>
<dbReference type="EMBL" id="JBHSOF010000002">
    <property type="protein sequence ID" value="MFC5661872.1"/>
    <property type="molecule type" value="Genomic_DNA"/>
</dbReference>
<feature type="region of interest" description="Disordered" evidence="1">
    <location>
        <begin position="1"/>
        <end position="40"/>
    </location>
</feature>
<evidence type="ECO:0000313" key="3">
    <source>
        <dbReference type="Proteomes" id="UP001595975"/>
    </source>
</evidence>